<protein>
    <submittedName>
        <fullName evidence="1">Uncharacterized protein</fullName>
    </submittedName>
</protein>
<comment type="caution">
    <text evidence="1">The sequence shown here is derived from an EMBL/GenBank/DDBJ whole genome shotgun (WGS) entry which is preliminary data.</text>
</comment>
<dbReference type="AlphaFoldDB" id="A0A0D7CL05"/>
<reference evidence="1 2" key="1">
    <citation type="submission" date="2014-09" db="EMBL/GenBank/DDBJ databases">
        <title>Draft genome sequence of Streptomyces natalensis ATCC 27448, producer of the antifungal pimaricin.</title>
        <authorList>
            <person name="Mendes M.V."/>
            <person name="Beites T."/>
            <person name="Pires S."/>
            <person name="Santos C.L."/>
            <person name="Moradas-Ferreira P."/>
        </authorList>
    </citation>
    <scope>NUCLEOTIDE SEQUENCE [LARGE SCALE GENOMIC DNA]</scope>
    <source>
        <strain evidence="1 2">ATCC 27448</strain>
    </source>
</reference>
<proteinExistence type="predicted"/>
<keyword evidence="2" id="KW-1185">Reference proteome</keyword>
<accession>A0A0D7CL05</accession>
<sequence length="85" mass="8968">MTAADIAAHKFGSHVRVSPEVQRAVTRFEVAALRVVELAGLDARGMSAAQFDSLALAQDTMVEARLVLERAGLLHLIDASALAVA</sequence>
<evidence type="ECO:0000313" key="1">
    <source>
        <dbReference type="EMBL" id="KIZ16863.1"/>
    </source>
</evidence>
<evidence type="ECO:0000313" key="2">
    <source>
        <dbReference type="Proteomes" id="UP000032458"/>
    </source>
</evidence>
<dbReference type="RefSeq" id="WP_030064838.1">
    <property type="nucleotide sequence ID" value="NZ_JRKI01000026.1"/>
</dbReference>
<organism evidence="1 2">
    <name type="scientific">Streptomyces natalensis ATCC 27448</name>
    <dbReference type="NCBI Taxonomy" id="1240678"/>
    <lineage>
        <taxon>Bacteria</taxon>
        <taxon>Bacillati</taxon>
        <taxon>Actinomycetota</taxon>
        <taxon>Actinomycetes</taxon>
        <taxon>Kitasatosporales</taxon>
        <taxon>Streptomycetaceae</taxon>
        <taxon>Streptomyces</taxon>
    </lineage>
</organism>
<dbReference type="Proteomes" id="UP000032458">
    <property type="component" value="Unassembled WGS sequence"/>
</dbReference>
<gene>
    <name evidence="1" type="ORF">SNA_17905</name>
</gene>
<dbReference type="EMBL" id="JRKI01000026">
    <property type="protein sequence ID" value="KIZ16863.1"/>
    <property type="molecule type" value="Genomic_DNA"/>
</dbReference>
<dbReference type="PATRIC" id="fig|1240678.4.peg.3769"/>
<name>A0A0D7CL05_9ACTN</name>